<dbReference type="PANTHER" id="PTHR44757">
    <property type="entry name" value="DIGUANYLATE CYCLASE DGCP"/>
    <property type="match status" value="1"/>
</dbReference>
<feature type="domain" description="PAS" evidence="4">
    <location>
        <begin position="120"/>
        <end position="169"/>
    </location>
</feature>
<evidence type="ECO:0000256" key="3">
    <source>
        <dbReference type="SAM" id="Coils"/>
    </source>
</evidence>
<evidence type="ECO:0000259" key="5">
    <source>
        <dbReference type="PROSITE" id="PS50113"/>
    </source>
</evidence>
<protein>
    <submittedName>
        <fullName evidence="6">PAS domain S-box protein</fullName>
    </submittedName>
</protein>
<dbReference type="InterPro" id="IPR013656">
    <property type="entry name" value="PAS_4"/>
</dbReference>
<dbReference type="SUPFAM" id="SSF55785">
    <property type="entry name" value="PYP-like sensor domain (PAS domain)"/>
    <property type="match status" value="6"/>
</dbReference>
<dbReference type="Pfam" id="PF04967">
    <property type="entry name" value="HTH_10"/>
    <property type="match status" value="1"/>
</dbReference>
<feature type="coiled-coil region" evidence="3">
    <location>
        <begin position="813"/>
        <end position="840"/>
    </location>
</feature>
<dbReference type="InterPro" id="IPR036390">
    <property type="entry name" value="WH_DNA-bd_sf"/>
</dbReference>
<dbReference type="Pfam" id="PF00989">
    <property type="entry name" value="PAS"/>
    <property type="match status" value="4"/>
</dbReference>
<dbReference type="AlphaFoldDB" id="A0ABD5YKG8"/>
<evidence type="ECO:0000259" key="4">
    <source>
        <dbReference type="PROSITE" id="PS50112"/>
    </source>
</evidence>
<dbReference type="CDD" id="cd00130">
    <property type="entry name" value="PAS"/>
    <property type="match status" value="5"/>
</dbReference>
<evidence type="ECO:0000256" key="1">
    <source>
        <dbReference type="ARBA" id="ARBA00023015"/>
    </source>
</evidence>
<dbReference type="InterPro" id="IPR001610">
    <property type="entry name" value="PAC"/>
</dbReference>
<feature type="domain" description="PAS" evidence="4">
    <location>
        <begin position="585"/>
        <end position="630"/>
    </location>
</feature>
<feature type="domain" description="PAS" evidence="4">
    <location>
        <begin position="463"/>
        <end position="534"/>
    </location>
</feature>
<name>A0ABD5YKG8_9EURY</name>
<dbReference type="Pfam" id="PF13426">
    <property type="entry name" value="PAS_9"/>
    <property type="match status" value="1"/>
</dbReference>
<dbReference type="InterPro" id="IPR029016">
    <property type="entry name" value="GAF-like_dom_sf"/>
</dbReference>
<dbReference type="RefSeq" id="WP_248906044.1">
    <property type="nucleotide sequence ID" value="NZ_CP109979.1"/>
</dbReference>
<dbReference type="NCBIfam" id="TIGR00229">
    <property type="entry name" value="sensory_box"/>
    <property type="match status" value="5"/>
</dbReference>
<dbReference type="InterPro" id="IPR000700">
    <property type="entry name" value="PAS-assoc_C"/>
</dbReference>
<feature type="domain" description="PAS" evidence="4">
    <location>
        <begin position="337"/>
        <end position="407"/>
    </location>
</feature>
<dbReference type="PROSITE" id="PS50113">
    <property type="entry name" value="PAC"/>
    <property type="match status" value="6"/>
</dbReference>
<reference evidence="6 7" key="1">
    <citation type="journal article" date="2019" name="Int. J. Syst. Evol. Microbiol.">
        <title>The Global Catalogue of Microorganisms (GCM) 10K type strain sequencing project: providing services to taxonomists for standard genome sequencing and annotation.</title>
        <authorList>
            <consortium name="The Broad Institute Genomics Platform"/>
            <consortium name="The Broad Institute Genome Sequencing Center for Infectious Disease"/>
            <person name="Wu L."/>
            <person name="Ma J."/>
        </authorList>
    </citation>
    <scope>NUCLEOTIDE SEQUENCE [LARGE SCALE GENOMIC DNA]</scope>
    <source>
        <strain evidence="6 7">RDMS1</strain>
    </source>
</reference>
<evidence type="ECO:0000313" key="6">
    <source>
        <dbReference type="EMBL" id="MFC7189804.1"/>
    </source>
</evidence>
<dbReference type="Pfam" id="PF08448">
    <property type="entry name" value="PAS_4"/>
    <property type="match status" value="1"/>
</dbReference>
<feature type="domain" description="PAC" evidence="5">
    <location>
        <begin position="404"/>
        <end position="462"/>
    </location>
</feature>
<dbReference type="Proteomes" id="UP001596417">
    <property type="component" value="Unassembled WGS sequence"/>
</dbReference>
<keyword evidence="2" id="KW-0804">Transcription</keyword>
<dbReference type="SMART" id="SM00086">
    <property type="entry name" value="PAC"/>
    <property type="match status" value="5"/>
</dbReference>
<dbReference type="Pfam" id="PF12840">
    <property type="entry name" value="HTH_20"/>
    <property type="match status" value="1"/>
</dbReference>
<feature type="domain" description="PAC" evidence="5">
    <location>
        <begin position="538"/>
        <end position="588"/>
    </location>
</feature>
<dbReference type="SUPFAM" id="SSF55781">
    <property type="entry name" value="GAF domain-like"/>
    <property type="match status" value="1"/>
</dbReference>
<dbReference type="InterPro" id="IPR031803">
    <property type="entry name" value="BAT_GAF/HTH-assoc"/>
</dbReference>
<feature type="domain" description="PAC" evidence="5">
    <location>
        <begin position="658"/>
        <end position="708"/>
    </location>
</feature>
<accession>A0ABD5YKG8</accession>
<keyword evidence="7" id="KW-1185">Reference proteome</keyword>
<dbReference type="InterPro" id="IPR003018">
    <property type="entry name" value="GAF"/>
</dbReference>
<dbReference type="Pfam" id="PF15915">
    <property type="entry name" value="BAT"/>
    <property type="match status" value="1"/>
</dbReference>
<feature type="domain" description="PAS" evidence="4">
    <location>
        <begin position="705"/>
        <end position="774"/>
    </location>
</feature>
<dbReference type="InterPro" id="IPR000014">
    <property type="entry name" value="PAS"/>
</dbReference>
<dbReference type="Pfam" id="PF13185">
    <property type="entry name" value="GAF_2"/>
    <property type="match status" value="1"/>
</dbReference>
<feature type="domain" description="PAC" evidence="5">
    <location>
        <begin position="288"/>
        <end position="340"/>
    </location>
</feature>
<dbReference type="SUPFAM" id="SSF88659">
    <property type="entry name" value="Sigma3 and sigma4 domains of RNA polymerase sigma factors"/>
    <property type="match status" value="1"/>
</dbReference>
<feature type="domain" description="PAC" evidence="5">
    <location>
        <begin position="779"/>
        <end position="829"/>
    </location>
</feature>
<dbReference type="SMART" id="SM00091">
    <property type="entry name" value="PAS"/>
    <property type="match status" value="5"/>
</dbReference>
<dbReference type="InterPro" id="IPR013767">
    <property type="entry name" value="PAS_fold"/>
</dbReference>
<dbReference type="InterPro" id="IPR052155">
    <property type="entry name" value="Biofilm_reg_signaling"/>
</dbReference>
<dbReference type="InterPro" id="IPR013324">
    <property type="entry name" value="RNA_pol_sigma_r3/r4-like"/>
</dbReference>
<evidence type="ECO:0000313" key="7">
    <source>
        <dbReference type="Proteomes" id="UP001596417"/>
    </source>
</evidence>
<dbReference type="PANTHER" id="PTHR44757:SF2">
    <property type="entry name" value="BIOFILM ARCHITECTURE MAINTENANCE PROTEIN MBAA"/>
    <property type="match status" value="1"/>
</dbReference>
<evidence type="ECO:0000256" key="2">
    <source>
        <dbReference type="ARBA" id="ARBA00023163"/>
    </source>
</evidence>
<comment type="caution">
    <text evidence="6">The sequence shown here is derived from an EMBL/GenBank/DDBJ whole genome shotgun (WGS) entry which is preliminary data.</text>
</comment>
<dbReference type="SUPFAM" id="SSF46785">
    <property type="entry name" value="Winged helix' DNA-binding domain"/>
    <property type="match status" value="1"/>
</dbReference>
<dbReference type="EMBL" id="JBHTAX010000001">
    <property type="protein sequence ID" value="MFC7189804.1"/>
    <property type="molecule type" value="Genomic_DNA"/>
</dbReference>
<dbReference type="InterPro" id="IPR007050">
    <property type="entry name" value="HTH_bacterioopsin"/>
</dbReference>
<sequence length="1227" mass="138224">MSSSHTHTGIYAETLAVFEQTTHPNEPLTSPEIADALDCPRRTVYKRLETLADRGALRTKKVGSSARVWWQPRSTLIGPPEPSTFNRSEQQWLEDDSQTTNLRYERLVEQNLVGICIIQDGVVKYVNPTFTDILGYTQDEAIGQPVLDFVAEEERDLVAEYVRQREHGEIDVIRYEGRGKHADGTVVDVEIHGDLIEYEGESAILGTLVDMSERKERERKLEKSERRYRTLAEHFPNGVVSLFDHDLRYTLVAGSVYEDTDTSLEGRHVGETASNAKERLEKHCRAALAGEKRTFEIELEDRIFKAWALPVEDETGSVFAGMMMAQDITKRKERERELEDYRTVVENVRDGVYMTDADRRFTMVNEAYCELTGYSRDELLDAPVSLVIDDEETSYSAELIQELRTGERKVATTATYHYTPDGEQIPVENRFTIRSDDDTYHGTTGVVRDMTDRIEQERELREQRNQYRRLIESSPAPIVIYTADGSIAYMNDAATDRFAVDTADEVIGKSAIDFVHPDDRPEAAERMRQIIAERKATPPKETEVIDTNGRIKHTVLTGIPIIHEGQPAAQVVINDITERKQRERQLEQYERIVETVNDGVYVVDDEKCFTMVNEAYAKMMGYDREELLGEHVSLVADETVITTAEGAAQEMKMGKDGPKVEANLQRADGESITAEATFSLLPGDDSHERVGVVRDITKRKERELELEQYETIFETIDDGVYIIDDDRRFTMVNEGYAEMVGYDREELLGEHVSMVVSESTVATAGEIERAMKDGTHNRPKIEADLLRADGESITAEATFSLLPGDDTNERVGVVRDISERKKQEQQLEQQRQELAALNHLQAVALNVSDLVLEQSTRNQMEQGVCERLAASNVYDFAWIGHTTRSGQEITVHSASGLSEELAETPVSLDMDDPTQSPITRSLNTNSLQLSHTVSGDPVCERWCEVSGSQDYSVIAVPVAYEGRCYGVLTLYTKRSSIVGEIEKVIIRQLAEIVGHAITAIERGKSLLADRGIEVEYRSAALAEPFISKADGDIDLSIDRAIPVGDDGFLYYYTIEGLTADQCIELNKELPAVTNIRVLFEDDDYVRVEIQTTGETVASIFAMFDGRTKVIEIIDDELRVVGELPETANVRAVTEAVKKMYPDMEFAGQQYVNRQQLPPGEFRTVVEDSLTDRQRTVLEAACYSGFFDWPRESSGGDVADSLDISSSTFHQHLRKAEKKLMDVVFANT</sequence>
<dbReference type="Gene3D" id="3.30.450.40">
    <property type="match status" value="1"/>
</dbReference>
<keyword evidence="3" id="KW-0175">Coiled coil</keyword>
<feature type="domain" description="PAC" evidence="5">
    <location>
        <begin position="166"/>
        <end position="223"/>
    </location>
</feature>
<organism evidence="6 7">
    <name type="scientific">Halocatena marina</name>
    <dbReference type="NCBI Taxonomy" id="2934937"/>
    <lineage>
        <taxon>Archaea</taxon>
        <taxon>Methanobacteriati</taxon>
        <taxon>Methanobacteriota</taxon>
        <taxon>Stenosarchaea group</taxon>
        <taxon>Halobacteria</taxon>
        <taxon>Halobacteriales</taxon>
        <taxon>Natronomonadaceae</taxon>
        <taxon>Halocatena</taxon>
    </lineage>
</organism>
<dbReference type="GeneID" id="76199365"/>
<gene>
    <name evidence="6" type="ORF">ACFQL7_08000</name>
</gene>
<dbReference type="PROSITE" id="PS50112">
    <property type="entry name" value="PAS"/>
    <property type="match status" value="5"/>
</dbReference>
<keyword evidence="1" id="KW-0805">Transcription regulation</keyword>
<dbReference type="InterPro" id="IPR035965">
    <property type="entry name" value="PAS-like_dom_sf"/>
</dbReference>
<proteinExistence type="predicted"/>
<dbReference type="Gene3D" id="3.30.450.20">
    <property type="entry name" value="PAS domain"/>
    <property type="match status" value="6"/>
</dbReference>